<comment type="caution">
    <text evidence="1">The sequence shown here is derived from an EMBL/GenBank/DDBJ whole genome shotgun (WGS) entry which is preliminary data.</text>
</comment>
<evidence type="ECO:0000313" key="2">
    <source>
        <dbReference type="Proteomes" id="UP001162992"/>
    </source>
</evidence>
<dbReference type="EMBL" id="CM055109">
    <property type="protein sequence ID" value="KAJ7522292.1"/>
    <property type="molecule type" value="Genomic_DNA"/>
</dbReference>
<proteinExistence type="predicted"/>
<sequence>MARGQFVKLQCKANPAYNLSARSDGVVFAPADDSDPRQQWFKDNSWESKVKDEVGHPAFALVNKATHEALTHPGLEGSKVNVSTYFGHNQDESVLWTLSQDVGDGWSALRPFNNIHINLSTNHWDKKHRVITDGTDVILSTWKGEPNQSWRLIPLRGDEAFERNFEGNYSLERSWDNGRPLKIQCKLDARYNLSARSDGIVLAPADDSDHRQHWIKDDWWAAKKIDADGFPAFALLNRATQAALSHARGEGQQLILGNFNTGVLDSSILWTESQDFGHGWHTIRPAANMEMTLDALDGKKEGIHDGTPAVLLKWKRQDNQLWHFVPL</sequence>
<protein>
    <submittedName>
        <fullName evidence="1">Uncharacterized protein</fullName>
    </submittedName>
</protein>
<accession>A0ACC2AXN3</accession>
<evidence type="ECO:0000313" key="1">
    <source>
        <dbReference type="EMBL" id="KAJ7522292.1"/>
    </source>
</evidence>
<name>A0ACC2AXN3_DIPCM</name>
<keyword evidence="2" id="KW-1185">Reference proteome</keyword>
<dbReference type="Proteomes" id="UP001162992">
    <property type="component" value="Chromosome 18"/>
</dbReference>
<reference evidence="2" key="1">
    <citation type="journal article" date="2024" name="Proc. Natl. Acad. Sci. U.S.A.">
        <title>Extraordinary preservation of gene collinearity over three hundred million years revealed in homosporous lycophytes.</title>
        <authorList>
            <person name="Li C."/>
            <person name="Wickell D."/>
            <person name="Kuo L.Y."/>
            <person name="Chen X."/>
            <person name="Nie B."/>
            <person name="Liao X."/>
            <person name="Peng D."/>
            <person name="Ji J."/>
            <person name="Jenkins J."/>
            <person name="Williams M."/>
            <person name="Shu S."/>
            <person name="Plott C."/>
            <person name="Barry K."/>
            <person name="Rajasekar S."/>
            <person name="Grimwood J."/>
            <person name="Han X."/>
            <person name="Sun S."/>
            <person name="Hou Z."/>
            <person name="He W."/>
            <person name="Dai G."/>
            <person name="Sun C."/>
            <person name="Schmutz J."/>
            <person name="Leebens-Mack J.H."/>
            <person name="Li F.W."/>
            <person name="Wang L."/>
        </authorList>
    </citation>
    <scope>NUCLEOTIDE SEQUENCE [LARGE SCALE GENOMIC DNA]</scope>
    <source>
        <strain evidence="2">cv. PW_Plant_1</strain>
    </source>
</reference>
<organism evidence="1 2">
    <name type="scientific">Diphasiastrum complanatum</name>
    <name type="common">Issler's clubmoss</name>
    <name type="synonym">Lycopodium complanatum</name>
    <dbReference type="NCBI Taxonomy" id="34168"/>
    <lineage>
        <taxon>Eukaryota</taxon>
        <taxon>Viridiplantae</taxon>
        <taxon>Streptophyta</taxon>
        <taxon>Embryophyta</taxon>
        <taxon>Tracheophyta</taxon>
        <taxon>Lycopodiopsida</taxon>
        <taxon>Lycopodiales</taxon>
        <taxon>Lycopodiaceae</taxon>
        <taxon>Lycopodioideae</taxon>
        <taxon>Diphasiastrum</taxon>
    </lineage>
</organism>
<gene>
    <name evidence="1" type="ORF">O6H91_18G005000</name>
</gene>